<dbReference type="Gene3D" id="1.10.260.40">
    <property type="entry name" value="lambda repressor-like DNA-binding domains"/>
    <property type="match status" value="1"/>
</dbReference>
<gene>
    <name evidence="3" type="ORF">CRM82_03585</name>
</gene>
<evidence type="ECO:0000313" key="3">
    <source>
        <dbReference type="EMBL" id="PEH87813.1"/>
    </source>
</evidence>
<dbReference type="InterPro" id="IPR046847">
    <property type="entry name" value="Xre-like_HTH"/>
</dbReference>
<reference evidence="4" key="1">
    <citation type="submission" date="2017-09" db="EMBL/GenBank/DDBJ databases">
        <title>FDA dAtabase for Regulatory Grade micrObial Sequences (FDA-ARGOS): Supporting development and validation of Infectious Disease Dx tests.</title>
        <authorList>
            <person name="Minogue T."/>
            <person name="Wolcott M."/>
            <person name="Wasieloski L."/>
            <person name="Aguilar W."/>
            <person name="Moore D."/>
            <person name="Tallon L."/>
            <person name="Sadzewicz L."/>
            <person name="Ott S."/>
            <person name="Zhao X."/>
            <person name="Nagaraj S."/>
            <person name="Vavikolanu K."/>
            <person name="Aluvathingal J."/>
            <person name="Nadendla S."/>
            <person name="Sichtig H."/>
        </authorList>
    </citation>
    <scope>NUCLEOTIDE SEQUENCE [LARGE SCALE GENOMIC DNA]</scope>
    <source>
        <strain evidence="4">FDAARGOS_394</strain>
    </source>
</reference>
<dbReference type="InterPro" id="IPR010982">
    <property type="entry name" value="Lambda_DNA-bd_dom_sf"/>
</dbReference>
<keyword evidence="4" id="KW-1185">Reference proteome</keyword>
<dbReference type="EMBL" id="PDEA01000001">
    <property type="protein sequence ID" value="PEH87813.1"/>
    <property type="molecule type" value="Genomic_DNA"/>
</dbReference>
<evidence type="ECO:0008006" key="5">
    <source>
        <dbReference type="Google" id="ProtNLM"/>
    </source>
</evidence>
<dbReference type="Pfam" id="PF09722">
    <property type="entry name" value="Xre_MbcA_ParS_C"/>
    <property type="match status" value="1"/>
</dbReference>
<dbReference type="RefSeq" id="WP_066538755.1">
    <property type="nucleotide sequence ID" value="NZ_PDEA01000001.1"/>
</dbReference>
<evidence type="ECO:0000259" key="2">
    <source>
        <dbReference type="Pfam" id="PF20432"/>
    </source>
</evidence>
<dbReference type="Proteomes" id="UP000220246">
    <property type="component" value="Unassembled WGS sequence"/>
</dbReference>
<dbReference type="CDD" id="cd00093">
    <property type="entry name" value="HTH_XRE"/>
    <property type="match status" value="1"/>
</dbReference>
<dbReference type="Pfam" id="PF20432">
    <property type="entry name" value="Xre-like-HTH"/>
    <property type="match status" value="1"/>
</dbReference>
<dbReference type="OrthoDB" id="565125at2"/>
<comment type="caution">
    <text evidence="3">The sequence shown here is derived from an EMBL/GenBank/DDBJ whole genome shotgun (WGS) entry which is preliminary data.</text>
</comment>
<feature type="domain" description="Antitoxin Xre/MbcA/ParS-like toxin-binding" evidence="1">
    <location>
        <begin position="73"/>
        <end position="122"/>
    </location>
</feature>
<dbReference type="InterPro" id="IPR001387">
    <property type="entry name" value="Cro/C1-type_HTH"/>
</dbReference>
<dbReference type="GeneID" id="80799664"/>
<proteinExistence type="predicted"/>
<protein>
    <recommendedName>
        <fullName evidence="5">XRE family transcriptional regulator</fullName>
    </recommendedName>
</protein>
<name>A0A2A7URB7_COMTR</name>
<feature type="domain" description="Antitoxin Xre-like helix-turn-helix" evidence="2">
    <location>
        <begin position="14"/>
        <end position="59"/>
    </location>
</feature>
<dbReference type="GO" id="GO:0003677">
    <property type="term" value="F:DNA binding"/>
    <property type="evidence" value="ECO:0007669"/>
    <property type="project" value="InterPro"/>
</dbReference>
<organism evidence="3 4">
    <name type="scientific">Comamonas terrigena</name>
    <dbReference type="NCBI Taxonomy" id="32013"/>
    <lineage>
        <taxon>Bacteria</taxon>
        <taxon>Pseudomonadati</taxon>
        <taxon>Pseudomonadota</taxon>
        <taxon>Betaproteobacteria</taxon>
        <taxon>Burkholderiales</taxon>
        <taxon>Comamonadaceae</taxon>
        <taxon>Comamonas</taxon>
    </lineage>
</organism>
<dbReference type="STRING" id="1219032.GCA_001515545_02613"/>
<evidence type="ECO:0000313" key="4">
    <source>
        <dbReference type="Proteomes" id="UP000220246"/>
    </source>
</evidence>
<accession>A0A2A7URB7</accession>
<dbReference type="InterPro" id="IPR024467">
    <property type="entry name" value="Xre/MbcA/ParS-like_toxin-bd"/>
</dbReference>
<dbReference type="AlphaFoldDB" id="A0A2A7URB7"/>
<sequence>MAAVPKVKPNPEVVLSKATLNAAMQLGLNNAELAKVLGISEPSISRIASGSRHIDPHSREGQTALILVRIFRALDLLVGGDSSARNAWMTSHNKVIASVPKAAIQTVPGLVHTIDYLDGMKGAA</sequence>
<dbReference type="SUPFAM" id="SSF47413">
    <property type="entry name" value="lambda repressor-like DNA-binding domains"/>
    <property type="match status" value="1"/>
</dbReference>
<evidence type="ECO:0000259" key="1">
    <source>
        <dbReference type="Pfam" id="PF09722"/>
    </source>
</evidence>